<comment type="subcellular location">
    <subcellularLocation>
        <location evidence="1">Cell membrane</location>
        <topology evidence="1">Multi-pass membrane protein</topology>
    </subcellularLocation>
</comment>
<dbReference type="GO" id="GO:0004930">
    <property type="term" value="F:G protein-coupled receptor activity"/>
    <property type="evidence" value="ECO:0007669"/>
    <property type="project" value="InterPro"/>
</dbReference>
<evidence type="ECO:0000256" key="4">
    <source>
        <dbReference type="ARBA" id="ARBA00022989"/>
    </source>
</evidence>
<dbReference type="Pfam" id="PF00001">
    <property type="entry name" value="7tm_1"/>
    <property type="match status" value="1"/>
</dbReference>
<evidence type="ECO:0000256" key="3">
    <source>
        <dbReference type="ARBA" id="ARBA00022692"/>
    </source>
</evidence>
<dbReference type="GO" id="GO:0005886">
    <property type="term" value="C:plasma membrane"/>
    <property type="evidence" value="ECO:0007669"/>
    <property type="project" value="UniProtKB-SubCell"/>
</dbReference>
<evidence type="ECO:0000256" key="5">
    <source>
        <dbReference type="ARBA" id="ARBA00023136"/>
    </source>
</evidence>
<sequence length="354" mass="40079">MTIDQLNSTNLSSESNFAENAHLFWIYFCQGLFLMPANVLIFGSIAFHEPLRQRKEYIIIAGRALVDMGEGFGLFTAGLIRNIYIIDGTAEKLVSRINCLLKPWNFAFAWTDPLSHIILLTISIDRFMTVKFPLKYYTLTTRYAYSLVGGTYIFMAINVIAGVIVTLPYNYPELEQICFTESAFQSNYYLYYSWLSVTADFLSILIYAVVVYLSVKLTKLSASDQRIPALQKKAMNAQRKVTRTLGICSICTFVFNCVPLMVKILVQPYVGGAIDLLIPYTYVINQLNPMSNFFIYTLRQRDLRIGVKNFVKCKRLTESALQMASTSAVGVDIASRQFGSINSVSVKPQIVRKI</sequence>
<dbReference type="PROSITE" id="PS50262">
    <property type="entry name" value="G_PROTEIN_RECEP_F1_2"/>
    <property type="match status" value="1"/>
</dbReference>
<keyword evidence="2" id="KW-1003">Cell membrane</keyword>
<dbReference type="InterPro" id="IPR017452">
    <property type="entry name" value="GPCR_Rhodpsn_7TM"/>
</dbReference>
<dbReference type="WBParaSite" id="PSAMB.scaffold7277size7910.g29892.t1">
    <property type="protein sequence ID" value="PSAMB.scaffold7277size7910.g29892.t1"/>
    <property type="gene ID" value="PSAMB.scaffold7277size7910.g29892"/>
</dbReference>
<dbReference type="SUPFAM" id="SSF81321">
    <property type="entry name" value="Family A G protein-coupled receptor-like"/>
    <property type="match status" value="1"/>
</dbReference>
<feature type="transmembrane region" description="Helical" evidence="6">
    <location>
        <begin position="145"/>
        <end position="169"/>
    </location>
</feature>
<dbReference type="AlphaFoldDB" id="A0A914XEA0"/>
<protein>
    <submittedName>
        <fullName evidence="9">G-protein coupled receptors family 1 profile domain-containing protein</fullName>
    </submittedName>
</protein>
<evidence type="ECO:0000256" key="1">
    <source>
        <dbReference type="ARBA" id="ARBA00004651"/>
    </source>
</evidence>
<feature type="domain" description="G-protein coupled receptors family 1 profile" evidence="7">
    <location>
        <begin position="37"/>
        <end position="296"/>
    </location>
</feature>
<reference evidence="9" key="1">
    <citation type="submission" date="2022-11" db="UniProtKB">
        <authorList>
            <consortium name="WormBaseParasite"/>
        </authorList>
    </citation>
    <scope>IDENTIFICATION</scope>
</reference>
<keyword evidence="3 6" id="KW-0812">Transmembrane</keyword>
<dbReference type="PANTHER" id="PTHR22750">
    <property type="entry name" value="G-PROTEIN COUPLED RECEPTOR"/>
    <property type="match status" value="1"/>
</dbReference>
<dbReference type="Proteomes" id="UP000887566">
    <property type="component" value="Unplaced"/>
</dbReference>
<feature type="transmembrane region" description="Helical" evidence="6">
    <location>
        <begin position="189"/>
        <end position="213"/>
    </location>
</feature>
<feature type="transmembrane region" description="Helical" evidence="6">
    <location>
        <begin position="24"/>
        <end position="47"/>
    </location>
</feature>
<name>A0A914XEA0_9BILA</name>
<keyword evidence="5 6" id="KW-0472">Membrane</keyword>
<evidence type="ECO:0000256" key="6">
    <source>
        <dbReference type="SAM" id="Phobius"/>
    </source>
</evidence>
<dbReference type="CDD" id="cd00637">
    <property type="entry name" value="7tm_classA_rhodopsin-like"/>
    <property type="match status" value="1"/>
</dbReference>
<feature type="transmembrane region" description="Helical" evidence="6">
    <location>
        <begin position="277"/>
        <end position="298"/>
    </location>
</feature>
<evidence type="ECO:0000259" key="7">
    <source>
        <dbReference type="PROSITE" id="PS50262"/>
    </source>
</evidence>
<evidence type="ECO:0000313" key="8">
    <source>
        <dbReference type="Proteomes" id="UP000887566"/>
    </source>
</evidence>
<evidence type="ECO:0000313" key="9">
    <source>
        <dbReference type="WBParaSite" id="PSAMB.scaffold7277size7910.g29892.t1"/>
    </source>
</evidence>
<keyword evidence="4 6" id="KW-1133">Transmembrane helix</keyword>
<evidence type="ECO:0000256" key="2">
    <source>
        <dbReference type="ARBA" id="ARBA00022475"/>
    </source>
</evidence>
<accession>A0A914XEA0</accession>
<feature type="transmembrane region" description="Helical" evidence="6">
    <location>
        <begin position="245"/>
        <end position="265"/>
    </location>
</feature>
<dbReference type="InterPro" id="IPR000276">
    <property type="entry name" value="GPCR_Rhodpsn"/>
</dbReference>
<organism evidence="8 9">
    <name type="scientific">Plectus sambesii</name>
    <dbReference type="NCBI Taxonomy" id="2011161"/>
    <lineage>
        <taxon>Eukaryota</taxon>
        <taxon>Metazoa</taxon>
        <taxon>Ecdysozoa</taxon>
        <taxon>Nematoda</taxon>
        <taxon>Chromadorea</taxon>
        <taxon>Plectida</taxon>
        <taxon>Plectina</taxon>
        <taxon>Plectoidea</taxon>
        <taxon>Plectidae</taxon>
        <taxon>Plectus</taxon>
    </lineage>
</organism>
<dbReference type="Gene3D" id="1.20.1070.10">
    <property type="entry name" value="Rhodopsin 7-helix transmembrane proteins"/>
    <property type="match status" value="1"/>
</dbReference>
<keyword evidence="8" id="KW-1185">Reference proteome</keyword>
<proteinExistence type="predicted"/>